<comment type="caution">
    <text evidence="1">The sequence shown here is derived from an EMBL/GenBank/DDBJ whole genome shotgun (WGS) entry which is preliminary data.</text>
</comment>
<proteinExistence type="predicted"/>
<gene>
    <name evidence="1" type="ORF">N3K66_005166</name>
</gene>
<sequence length="151" mass="16637">MDDEDGGLFAIALSDSDADESQKTQDKLAAARRRTEQTEEEYQAVKDSYGTKIENGNIHESLSLPLSADANKQQAQDVVHAVEELYFFRRFAQAVQVVDRALGDADCSRRDAGGDGDRDAGGDDGSGSDGPFDQETKRLLSSYRERCRQKI</sequence>
<reference evidence="1" key="1">
    <citation type="submission" date="2022-10" db="EMBL/GenBank/DDBJ databases">
        <title>Complete Genome of Trichothecium roseum strain YXFP-22015, a Plant Pathogen Isolated from Citrus.</title>
        <authorList>
            <person name="Wang Y."/>
            <person name="Zhu L."/>
        </authorList>
    </citation>
    <scope>NUCLEOTIDE SEQUENCE</scope>
    <source>
        <strain evidence="1">YXFP-22015</strain>
    </source>
</reference>
<dbReference type="Proteomes" id="UP001163324">
    <property type="component" value="Chromosome 4"/>
</dbReference>
<protein>
    <submittedName>
        <fullName evidence="1">Uncharacterized protein</fullName>
    </submittedName>
</protein>
<accession>A0ACC0V4S1</accession>
<evidence type="ECO:0000313" key="2">
    <source>
        <dbReference type="Proteomes" id="UP001163324"/>
    </source>
</evidence>
<dbReference type="EMBL" id="CM047943">
    <property type="protein sequence ID" value="KAI9900904.1"/>
    <property type="molecule type" value="Genomic_DNA"/>
</dbReference>
<organism evidence="1 2">
    <name type="scientific">Trichothecium roseum</name>
    <dbReference type="NCBI Taxonomy" id="47278"/>
    <lineage>
        <taxon>Eukaryota</taxon>
        <taxon>Fungi</taxon>
        <taxon>Dikarya</taxon>
        <taxon>Ascomycota</taxon>
        <taxon>Pezizomycotina</taxon>
        <taxon>Sordariomycetes</taxon>
        <taxon>Hypocreomycetidae</taxon>
        <taxon>Hypocreales</taxon>
        <taxon>Hypocreales incertae sedis</taxon>
        <taxon>Trichothecium</taxon>
    </lineage>
</organism>
<name>A0ACC0V4S1_9HYPO</name>
<keyword evidence="2" id="KW-1185">Reference proteome</keyword>
<evidence type="ECO:0000313" key="1">
    <source>
        <dbReference type="EMBL" id="KAI9900904.1"/>
    </source>
</evidence>